<dbReference type="SUPFAM" id="SSF49373">
    <property type="entry name" value="Invasin/intimin cell-adhesion fragments"/>
    <property type="match status" value="1"/>
</dbReference>
<organism evidence="2">
    <name type="scientific">marine metagenome</name>
    <dbReference type="NCBI Taxonomy" id="408172"/>
    <lineage>
        <taxon>unclassified sequences</taxon>
        <taxon>metagenomes</taxon>
        <taxon>ecological metagenomes</taxon>
    </lineage>
</organism>
<accession>A0A381S6Q9</accession>
<sequence length="123" mass="13314">MKRLVIIILLAFLISWSCEDEKSDKSVVSSIVITPNKIILKPGKTEQFYALVIDQNNMAMDADITWKSSNPSVATINNEGLVTAVATGSTEIFATVDAVQGLAETLVSGIRRRVLSELITSST</sequence>
<feature type="domain" description="BIG2" evidence="1">
    <location>
        <begin position="27"/>
        <end position="106"/>
    </location>
</feature>
<dbReference type="Gene3D" id="2.60.40.1080">
    <property type="match status" value="1"/>
</dbReference>
<proteinExistence type="predicted"/>
<dbReference type="SMART" id="SM00635">
    <property type="entry name" value="BID_2"/>
    <property type="match status" value="1"/>
</dbReference>
<reference evidence="2" key="1">
    <citation type="submission" date="2018-05" db="EMBL/GenBank/DDBJ databases">
        <authorList>
            <person name="Lanie J.A."/>
            <person name="Ng W.-L."/>
            <person name="Kazmierczak K.M."/>
            <person name="Andrzejewski T.M."/>
            <person name="Davidsen T.M."/>
            <person name="Wayne K.J."/>
            <person name="Tettelin H."/>
            <person name="Glass J.I."/>
            <person name="Rusch D."/>
            <person name="Podicherti R."/>
            <person name="Tsui H.-C.T."/>
            <person name="Winkler M.E."/>
        </authorList>
    </citation>
    <scope>NUCLEOTIDE SEQUENCE</scope>
</reference>
<dbReference type="InterPro" id="IPR003343">
    <property type="entry name" value="Big_2"/>
</dbReference>
<evidence type="ECO:0000259" key="1">
    <source>
        <dbReference type="SMART" id="SM00635"/>
    </source>
</evidence>
<dbReference type="Pfam" id="PF02368">
    <property type="entry name" value="Big_2"/>
    <property type="match status" value="1"/>
</dbReference>
<dbReference type="EMBL" id="UINC01002673">
    <property type="protein sequence ID" value="SUZ99144.1"/>
    <property type="molecule type" value="Genomic_DNA"/>
</dbReference>
<name>A0A381S6Q9_9ZZZZ</name>
<protein>
    <recommendedName>
        <fullName evidence="1">BIG2 domain-containing protein</fullName>
    </recommendedName>
</protein>
<gene>
    <name evidence="2" type="ORF">METZ01_LOCUS51998</name>
</gene>
<dbReference type="AlphaFoldDB" id="A0A381S6Q9"/>
<dbReference type="InterPro" id="IPR008964">
    <property type="entry name" value="Invasin/intimin_cell_adhesion"/>
</dbReference>
<evidence type="ECO:0000313" key="2">
    <source>
        <dbReference type="EMBL" id="SUZ99144.1"/>
    </source>
</evidence>